<keyword evidence="3" id="KW-1185">Reference proteome</keyword>
<feature type="non-terminal residue" evidence="2">
    <location>
        <position position="1"/>
    </location>
</feature>
<organism evidence="2 3">
    <name type="scientific">Polytolypa hystricis (strain UAMH7299)</name>
    <dbReference type="NCBI Taxonomy" id="1447883"/>
    <lineage>
        <taxon>Eukaryota</taxon>
        <taxon>Fungi</taxon>
        <taxon>Dikarya</taxon>
        <taxon>Ascomycota</taxon>
        <taxon>Pezizomycotina</taxon>
        <taxon>Eurotiomycetes</taxon>
        <taxon>Eurotiomycetidae</taxon>
        <taxon>Onygenales</taxon>
        <taxon>Onygenales incertae sedis</taxon>
        <taxon>Polytolypa</taxon>
    </lineage>
</organism>
<evidence type="ECO:0008006" key="4">
    <source>
        <dbReference type="Google" id="ProtNLM"/>
    </source>
</evidence>
<dbReference type="SUPFAM" id="SSF52833">
    <property type="entry name" value="Thioredoxin-like"/>
    <property type="match status" value="1"/>
</dbReference>
<dbReference type="EMBL" id="PDNA01000304">
    <property type="protein sequence ID" value="PGG98073.1"/>
    <property type="molecule type" value="Genomic_DNA"/>
</dbReference>
<dbReference type="Proteomes" id="UP000224634">
    <property type="component" value="Unassembled WGS sequence"/>
</dbReference>
<dbReference type="AlphaFoldDB" id="A0A2B7WF94"/>
<gene>
    <name evidence="2" type="ORF">AJ80_09591</name>
</gene>
<dbReference type="Gene3D" id="3.40.30.10">
    <property type="entry name" value="Glutaredoxin"/>
    <property type="match status" value="1"/>
</dbReference>
<sequence>NYSQTMQRSLPSDDEDTDALFAALESEENTTYQAKRLEQLQSELAETKNPRSSSSTSAAAAAAVGTLINNSAIPVLSDDQSLLDFTTQYPRCIIHFFHPDFSRCATMDKHLHALAAAHSNEVHFARIDVRNASFVVEKLKIQILPCVIGFVDGVGVERITGFEGLGDNGLDAEKGFSTAKLESRFLRKGLLVKGRIEDGDGDDDEEGGSGADRDEDDGWGKRRGIRSGNASKRNVRDDEEDDDWD</sequence>
<protein>
    <recommendedName>
        <fullName evidence="4">Thioredoxin domain-containing protein</fullName>
    </recommendedName>
</protein>
<dbReference type="PANTHER" id="PTHR21148">
    <property type="entry name" value="THIOREDOXIN DOMAIN-CONTAINING PROTEIN 9"/>
    <property type="match status" value="1"/>
</dbReference>
<accession>A0A2B7WF94</accession>
<dbReference type="OrthoDB" id="10257948at2759"/>
<evidence type="ECO:0000256" key="1">
    <source>
        <dbReference type="SAM" id="MobiDB-lite"/>
    </source>
</evidence>
<dbReference type="InterPro" id="IPR036249">
    <property type="entry name" value="Thioredoxin-like_sf"/>
</dbReference>
<dbReference type="STRING" id="1447883.A0A2B7WF94"/>
<feature type="region of interest" description="Disordered" evidence="1">
    <location>
        <begin position="196"/>
        <end position="245"/>
    </location>
</feature>
<reference evidence="2 3" key="1">
    <citation type="submission" date="2017-10" db="EMBL/GenBank/DDBJ databases">
        <title>Comparative genomics in systemic dimorphic fungi from Ajellomycetaceae.</title>
        <authorList>
            <person name="Munoz J.F."/>
            <person name="Mcewen J.G."/>
            <person name="Clay O.K."/>
            <person name="Cuomo C.A."/>
        </authorList>
    </citation>
    <scope>NUCLEOTIDE SEQUENCE [LARGE SCALE GENOMIC DNA]</scope>
    <source>
        <strain evidence="2 3">UAMH7299</strain>
    </source>
</reference>
<proteinExistence type="predicted"/>
<comment type="caution">
    <text evidence="2">The sequence shown here is derived from an EMBL/GenBank/DDBJ whole genome shotgun (WGS) entry which is preliminary data.</text>
</comment>
<name>A0A2B7WF94_POLH7</name>
<evidence type="ECO:0000313" key="3">
    <source>
        <dbReference type="Proteomes" id="UP000224634"/>
    </source>
</evidence>
<feature type="compositionally biased region" description="Acidic residues" evidence="1">
    <location>
        <begin position="199"/>
        <end position="217"/>
    </location>
</feature>
<evidence type="ECO:0000313" key="2">
    <source>
        <dbReference type="EMBL" id="PGG98073.1"/>
    </source>
</evidence>